<dbReference type="Gene3D" id="1.20.5.3310">
    <property type="match status" value="1"/>
</dbReference>
<evidence type="ECO:0000256" key="6">
    <source>
        <dbReference type="ARBA" id="ARBA00023010"/>
    </source>
</evidence>
<evidence type="ECO:0000256" key="5">
    <source>
        <dbReference type="ARBA" id="ARBA00022989"/>
    </source>
</evidence>
<keyword evidence="6" id="KW-0811">Translocation</keyword>
<accession>D6A936</accession>
<feature type="transmembrane region" description="Helical" evidence="9">
    <location>
        <begin position="20"/>
        <end position="38"/>
    </location>
</feature>
<evidence type="ECO:0000256" key="9">
    <source>
        <dbReference type="SAM" id="Phobius"/>
    </source>
</evidence>
<keyword evidence="3 9" id="KW-0812">Transmembrane</keyword>
<evidence type="ECO:0000256" key="4">
    <source>
        <dbReference type="ARBA" id="ARBA00022927"/>
    </source>
</evidence>
<feature type="compositionally biased region" description="Basic and acidic residues" evidence="8">
    <location>
        <begin position="57"/>
        <end position="70"/>
    </location>
</feature>
<evidence type="ECO:0000256" key="1">
    <source>
        <dbReference type="ARBA" id="ARBA00004167"/>
    </source>
</evidence>
<keyword evidence="2" id="KW-0813">Transport</keyword>
<name>D6A936_STRV1</name>
<comment type="subcellular location">
    <subcellularLocation>
        <location evidence="1">Membrane</location>
        <topology evidence="1">Single-pass membrane protein</topology>
    </subcellularLocation>
</comment>
<protein>
    <submittedName>
        <fullName evidence="10">Predicted protein</fullName>
    </submittedName>
</protein>
<dbReference type="Pfam" id="PF02416">
    <property type="entry name" value="TatA_B_E"/>
    <property type="match status" value="1"/>
</dbReference>
<dbReference type="InterPro" id="IPR003369">
    <property type="entry name" value="TatA/B/E"/>
</dbReference>
<keyword evidence="4" id="KW-0653">Protein transport</keyword>
<evidence type="ECO:0000256" key="2">
    <source>
        <dbReference type="ARBA" id="ARBA00022448"/>
    </source>
</evidence>
<dbReference type="Proteomes" id="UP000003824">
    <property type="component" value="Unassembled WGS sequence"/>
</dbReference>
<dbReference type="GO" id="GO:0015031">
    <property type="term" value="P:protein transport"/>
    <property type="evidence" value="ECO:0007669"/>
    <property type="project" value="UniProtKB-KW"/>
</dbReference>
<dbReference type="eggNOG" id="COG1826">
    <property type="taxonomic scope" value="Bacteria"/>
</dbReference>
<sequence length="109" mass="11267">MAAPAPALGTGSREGRPPMFGLSELAIILIVVIAVLAAKKLPELARSAGKSARILKAEARAAKEQDRQDAPRVVQGKVVPGDAASASTDPIDPTASDVSDASDTERRRP</sequence>
<evidence type="ECO:0000256" key="3">
    <source>
        <dbReference type="ARBA" id="ARBA00022692"/>
    </source>
</evidence>
<gene>
    <name evidence="10" type="ORF">SSFG_03318</name>
</gene>
<organism evidence="10 11">
    <name type="scientific">Streptomyces viridosporus (strain ATCC 14672 / DSM 40746 / JCM 4963 / KCTC 9882 / NRRL B-12104 / FH 1290)</name>
    <name type="common">Streptomyces ghanaensis</name>
    <dbReference type="NCBI Taxonomy" id="566461"/>
    <lineage>
        <taxon>Bacteria</taxon>
        <taxon>Bacillati</taxon>
        <taxon>Actinomycetota</taxon>
        <taxon>Actinomycetes</taxon>
        <taxon>Kitasatosporales</taxon>
        <taxon>Streptomycetaceae</taxon>
        <taxon>Streptomyces</taxon>
    </lineage>
</organism>
<dbReference type="EMBL" id="DS999641">
    <property type="protein sequence ID" value="EFE68072.2"/>
    <property type="molecule type" value="Genomic_DNA"/>
</dbReference>
<evidence type="ECO:0000256" key="7">
    <source>
        <dbReference type="ARBA" id="ARBA00023136"/>
    </source>
</evidence>
<evidence type="ECO:0000313" key="11">
    <source>
        <dbReference type="Proteomes" id="UP000003824"/>
    </source>
</evidence>
<keyword evidence="5 9" id="KW-1133">Transmembrane helix</keyword>
<dbReference type="AlphaFoldDB" id="D6A936"/>
<evidence type="ECO:0000256" key="8">
    <source>
        <dbReference type="SAM" id="MobiDB-lite"/>
    </source>
</evidence>
<proteinExistence type="predicted"/>
<dbReference type="GO" id="GO:0016020">
    <property type="term" value="C:membrane"/>
    <property type="evidence" value="ECO:0007669"/>
    <property type="project" value="UniProtKB-ARBA"/>
</dbReference>
<reference evidence="11" key="1">
    <citation type="submission" date="2008-12" db="EMBL/GenBank/DDBJ databases">
        <title>Annotation of Streptomyces ghanaensis ATCC 14672.</title>
        <authorList>
            <consortium name="The Broad Institute Genome Sequencing Platform"/>
            <consortium name="Broad Institute Microbial Sequencing Center"/>
            <person name="Fischbach M."/>
            <person name="Ward D."/>
            <person name="Young S."/>
            <person name="Kodira C.D."/>
            <person name="Zeng Q."/>
            <person name="Koehrsen M."/>
            <person name="Godfrey P."/>
            <person name="Alvarado L."/>
            <person name="Berlin A.M."/>
            <person name="Borenstein D."/>
            <person name="Chen Z."/>
            <person name="Engels R."/>
            <person name="Freedman E."/>
            <person name="Gellesch M."/>
            <person name="Goldberg J."/>
            <person name="Griggs A."/>
            <person name="Gujja S."/>
            <person name="Heiman D.I."/>
            <person name="Hepburn T.A."/>
            <person name="Howarth C."/>
            <person name="Jen D."/>
            <person name="Larson L."/>
            <person name="Lewis B."/>
            <person name="Mehta T."/>
            <person name="Park D."/>
            <person name="Pearson M."/>
            <person name="Roberts A."/>
            <person name="Saif S."/>
            <person name="Shea T.D."/>
            <person name="Shenoy N."/>
            <person name="Sisk P."/>
            <person name="Stolte C."/>
            <person name="Sykes S.N."/>
            <person name="Walk T."/>
            <person name="White J."/>
            <person name="Yandava C."/>
            <person name="Straight P."/>
            <person name="Clardy J."/>
            <person name="Hung D."/>
            <person name="Kolter R."/>
            <person name="Mekalanos J."/>
            <person name="Walker S."/>
            <person name="Walsh C.T."/>
            <person name="Wieland B.L.C."/>
            <person name="Ilzarbe M."/>
            <person name="Galagan J."/>
            <person name="Nusbaum C."/>
            <person name="Birren B."/>
        </authorList>
    </citation>
    <scope>NUCLEOTIDE SEQUENCE [LARGE SCALE GENOMIC DNA]</scope>
    <source>
        <strain evidence="11">ATCC 14672 / DSM 40746 / JCM 4963 / KCTC 9882 / NRRL B-12104 / FH 1290</strain>
    </source>
</reference>
<keyword evidence="7 9" id="KW-0472">Membrane</keyword>
<feature type="region of interest" description="Disordered" evidence="8">
    <location>
        <begin position="57"/>
        <end position="109"/>
    </location>
</feature>
<evidence type="ECO:0000313" key="10">
    <source>
        <dbReference type="EMBL" id="EFE68072.2"/>
    </source>
</evidence>